<name>A0A5S4VTK6_9FIRM</name>
<organism evidence="1 2">
    <name type="scientific">Agathobacter rectalis</name>
    <dbReference type="NCBI Taxonomy" id="39491"/>
    <lineage>
        <taxon>Bacteria</taxon>
        <taxon>Bacillati</taxon>
        <taxon>Bacillota</taxon>
        <taxon>Clostridia</taxon>
        <taxon>Lachnospirales</taxon>
        <taxon>Lachnospiraceae</taxon>
        <taxon>Agathobacter</taxon>
    </lineage>
</organism>
<reference evidence="1 2" key="1">
    <citation type="submission" date="2019-08" db="EMBL/GenBank/DDBJ databases">
        <authorList>
            <person name="Duncan S."/>
            <person name="Walker A."/>
        </authorList>
    </citation>
    <scope>NUCLEOTIDE SEQUENCE [LARGE SCALE GENOMIC DNA]</scope>
    <source>
        <strain evidence="1 2">T3WBe13</strain>
    </source>
</reference>
<reference evidence="1 2" key="2">
    <citation type="submission" date="2019-09" db="EMBL/GenBank/DDBJ databases">
        <title>Strain-level analysis of Eubacterium rectale using genomes from metagenomes.</title>
        <authorList>
            <person name="Karcher N."/>
            <person name="Segata N."/>
        </authorList>
    </citation>
    <scope>NUCLEOTIDE SEQUENCE [LARGE SCALE GENOMIC DNA]</scope>
    <source>
        <strain evidence="1 2">T3WBe13</strain>
    </source>
</reference>
<evidence type="ECO:0000313" key="2">
    <source>
        <dbReference type="Proteomes" id="UP000324327"/>
    </source>
</evidence>
<comment type="caution">
    <text evidence="1">The sequence shown here is derived from an EMBL/GenBank/DDBJ whole genome shotgun (WGS) entry which is preliminary data.</text>
</comment>
<proteinExistence type="predicted"/>
<dbReference type="EMBL" id="VSTF01000003">
    <property type="protein sequence ID" value="TYL60952.1"/>
    <property type="molecule type" value="Genomic_DNA"/>
</dbReference>
<dbReference type="AlphaFoldDB" id="A0A5S4VTK6"/>
<protein>
    <submittedName>
        <fullName evidence="1">Uncharacterized protein</fullName>
    </submittedName>
</protein>
<dbReference type="RefSeq" id="WP_148872073.1">
    <property type="nucleotide sequence ID" value="NZ_VSTF01000003.1"/>
</dbReference>
<sequence>MRAEFIGKTSMGFITGQIYTIETACKMVKRCKTSRADPVPCLCVYDKNSKAWCPYSSMEKVLENWRLL</sequence>
<dbReference type="Proteomes" id="UP000324327">
    <property type="component" value="Unassembled WGS sequence"/>
</dbReference>
<evidence type="ECO:0000313" key="1">
    <source>
        <dbReference type="EMBL" id="TYL60952.1"/>
    </source>
</evidence>
<gene>
    <name evidence="1" type="ORF">FYL31_04845</name>
</gene>
<accession>A0A5S4VTK6</accession>